<dbReference type="KEGG" id="vg:40102940"/>
<keyword evidence="2" id="KW-1185">Reference proteome</keyword>
<organism evidence="1 2">
    <name type="scientific">Vibrio phage VP4B</name>
    <dbReference type="NCBI Taxonomy" id="1262540"/>
    <lineage>
        <taxon>Viruses</taxon>
        <taxon>Duplodnaviria</taxon>
        <taxon>Heunggongvirae</taxon>
        <taxon>Uroviricota</taxon>
        <taxon>Caudoviricetes</taxon>
        <taxon>Chimalliviridae</taxon>
        <taxon>Gorgonvirinae</taxon>
        <taxon>Tidunavirus</taxon>
        <taxon>Tidunavirus VP4B</taxon>
    </lineage>
</organism>
<evidence type="ECO:0000313" key="2">
    <source>
        <dbReference type="Proteomes" id="UP000272155"/>
    </source>
</evidence>
<protein>
    <submittedName>
        <fullName evidence="1">Uncharacterized protein</fullName>
    </submittedName>
</protein>
<name>V9M0K7_9CAUD</name>
<reference evidence="1 2" key="1">
    <citation type="submission" date="2012-11" db="EMBL/GenBank/DDBJ databases">
        <title>Complete genome sequence of a novel phiKZ-like Vibrio phage.</title>
        <authorList>
            <person name="Luo Z."/>
            <person name="Yu Y."/>
        </authorList>
    </citation>
    <scope>NUCLEOTIDE SEQUENCE [LARGE SCALE GENOMIC DNA]</scope>
</reference>
<dbReference type="EMBL" id="KC131130">
    <property type="protein sequence ID" value="AGB07178.1"/>
    <property type="molecule type" value="Genomic_DNA"/>
</dbReference>
<sequence length="255" mass="29303">MNRVQTIPHTNVHHVHGSIVTSNGRLNRQTNIMITIKGHKQVRLTRAQNWIKHLTKLRDGFPIHLIDQAEELCFKEVLLPTYKDYAVNVPYLSCMLRWEGLELFVLPGFLGNAVSAEGKVYELYLDESKKEWYWAEIYPNQNDCYDLINSIDGDMLELSVEDIIYLLKSDHVTTQQVIDFYEKRNVDRKAELALGDGWVSIDPVDADKTEAFGLLDKDNVVVTLDTKPKTVVEAFLRAYHQVNGDALDWRSQVAV</sequence>
<proteinExistence type="predicted"/>
<accession>V9M0K7</accession>
<dbReference type="Proteomes" id="UP000272155">
    <property type="component" value="Segment"/>
</dbReference>
<dbReference type="RefSeq" id="YP_009626040.1">
    <property type="nucleotide sequence ID" value="NC_042136.1"/>
</dbReference>
<evidence type="ECO:0000313" key="1">
    <source>
        <dbReference type="EMBL" id="AGB07178.1"/>
    </source>
</evidence>
<dbReference type="GeneID" id="40102940"/>
<dbReference type="OrthoDB" id="10652at10239"/>